<proteinExistence type="predicted"/>
<dbReference type="InterPro" id="IPR001623">
    <property type="entry name" value="DnaJ_domain"/>
</dbReference>
<dbReference type="PROSITE" id="PS00636">
    <property type="entry name" value="DNAJ_1"/>
    <property type="match status" value="1"/>
</dbReference>
<name>A0ABD3K450_EUCGL</name>
<feature type="region of interest" description="Disordered" evidence="1">
    <location>
        <begin position="1"/>
        <end position="33"/>
    </location>
</feature>
<dbReference type="InterPro" id="IPR018253">
    <property type="entry name" value="DnaJ_domain_CS"/>
</dbReference>
<dbReference type="Pfam" id="PF00226">
    <property type="entry name" value="DnaJ"/>
    <property type="match status" value="1"/>
</dbReference>
<dbReference type="EMBL" id="JBJKBG010000006">
    <property type="protein sequence ID" value="KAL3733329.1"/>
    <property type="molecule type" value="Genomic_DNA"/>
</dbReference>
<dbReference type="PROSITE" id="PS50076">
    <property type="entry name" value="DNAJ_2"/>
    <property type="match status" value="1"/>
</dbReference>
<protein>
    <recommendedName>
        <fullName evidence="2">J domain-containing protein</fullName>
    </recommendedName>
</protein>
<dbReference type="PANTHER" id="PTHR44240:SF22">
    <property type="entry name" value="CHAPERONE PROTEIN DNAJ 11, CHLOROPLASTIC-LIKE"/>
    <property type="match status" value="1"/>
</dbReference>
<dbReference type="Proteomes" id="UP001634007">
    <property type="component" value="Unassembled WGS sequence"/>
</dbReference>
<dbReference type="CDD" id="cd06257">
    <property type="entry name" value="DnaJ"/>
    <property type="match status" value="1"/>
</dbReference>
<dbReference type="PRINTS" id="PR00625">
    <property type="entry name" value="JDOMAIN"/>
</dbReference>
<evidence type="ECO:0000259" key="2">
    <source>
        <dbReference type="PROSITE" id="PS50076"/>
    </source>
</evidence>
<feature type="compositionally biased region" description="Low complexity" evidence="1">
    <location>
        <begin position="1"/>
        <end position="23"/>
    </location>
</feature>
<reference evidence="3 4" key="1">
    <citation type="submission" date="2024-11" db="EMBL/GenBank/DDBJ databases">
        <title>Chromosome-level genome assembly of Eucalyptus globulus Labill. provides insights into its genome evolution.</title>
        <authorList>
            <person name="Li X."/>
        </authorList>
    </citation>
    <scope>NUCLEOTIDE SEQUENCE [LARGE SCALE GENOMIC DNA]</scope>
    <source>
        <strain evidence="3">CL2024</strain>
        <tissue evidence="3">Fresh tender leaves</tissue>
    </source>
</reference>
<keyword evidence="4" id="KW-1185">Reference proteome</keyword>
<organism evidence="3 4">
    <name type="scientific">Eucalyptus globulus</name>
    <name type="common">Tasmanian blue gum</name>
    <dbReference type="NCBI Taxonomy" id="34317"/>
    <lineage>
        <taxon>Eukaryota</taxon>
        <taxon>Viridiplantae</taxon>
        <taxon>Streptophyta</taxon>
        <taxon>Embryophyta</taxon>
        <taxon>Tracheophyta</taxon>
        <taxon>Spermatophyta</taxon>
        <taxon>Magnoliopsida</taxon>
        <taxon>eudicotyledons</taxon>
        <taxon>Gunneridae</taxon>
        <taxon>Pentapetalae</taxon>
        <taxon>rosids</taxon>
        <taxon>malvids</taxon>
        <taxon>Myrtales</taxon>
        <taxon>Myrtaceae</taxon>
        <taxon>Myrtoideae</taxon>
        <taxon>Eucalypteae</taxon>
        <taxon>Eucalyptus</taxon>
    </lineage>
</organism>
<evidence type="ECO:0000313" key="3">
    <source>
        <dbReference type="EMBL" id="KAL3733329.1"/>
    </source>
</evidence>
<dbReference type="InterPro" id="IPR052276">
    <property type="entry name" value="Diphthamide-biosynth_chaperone"/>
</dbReference>
<accession>A0ABD3K450</accession>
<dbReference type="AlphaFoldDB" id="A0ABD3K450"/>
<dbReference type="InterPro" id="IPR036869">
    <property type="entry name" value="J_dom_sf"/>
</dbReference>
<sequence length="168" mass="17422">MASASLSFSAVSSGPALPSRRGSPAPPPPSAVRCRPLRVVSASCASTAERPRPMAAGARSQASSLYEVLGIRAGATGQEIKTAYRRLARVLHPDVAAPAGAGAAAAGREFMRVHEAYATLSDPDRRADYDRTLFRGPGRFSVSVAAAAAAAAASARGPSRKWETDQCW</sequence>
<dbReference type="SMART" id="SM00271">
    <property type="entry name" value="DnaJ"/>
    <property type="match status" value="1"/>
</dbReference>
<dbReference type="Gene3D" id="1.10.287.110">
    <property type="entry name" value="DnaJ domain"/>
    <property type="match status" value="1"/>
</dbReference>
<feature type="domain" description="J" evidence="2">
    <location>
        <begin position="64"/>
        <end position="133"/>
    </location>
</feature>
<evidence type="ECO:0000313" key="4">
    <source>
        <dbReference type="Proteomes" id="UP001634007"/>
    </source>
</evidence>
<dbReference type="SUPFAM" id="SSF46565">
    <property type="entry name" value="Chaperone J-domain"/>
    <property type="match status" value="1"/>
</dbReference>
<comment type="caution">
    <text evidence="3">The sequence shown here is derived from an EMBL/GenBank/DDBJ whole genome shotgun (WGS) entry which is preliminary data.</text>
</comment>
<dbReference type="PANTHER" id="PTHR44240">
    <property type="entry name" value="DNAJ DOMAIN (PROKARYOTIC HEAT SHOCK PROTEIN)-RELATED"/>
    <property type="match status" value="1"/>
</dbReference>
<gene>
    <name evidence="3" type="ORF">ACJRO7_022802</name>
</gene>
<evidence type="ECO:0000256" key="1">
    <source>
        <dbReference type="SAM" id="MobiDB-lite"/>
    </source>
</evidence>